<evidence type="ECO:0000313" key="4">
    <source>
        <dbReference type="Proteomes" id="UP001164064"/>
    </source>
</evidence>
<gene>
    <name evidence="3" type="ORF">LSO60_00360</name>
</gene>
<evidence type="ECO:0000256" key="1">
    <source>
        <dbReference type="SAM" id="SignalP"/>
    </source>
</evidence>
<protein>
    <submittedName>
        <fullName evidence="3">Fimbrial protein</fullName>
    </submittedName>
</protein>
<dbReference type="EMBL" id="CP089051">
    <property type="protein sequence ID" value="UYF71790.1"/>
    <property type="molecule type" value="Genomic_DNA"/>
</dbReference>
<dbReference type="InterPro" id="IPR008966">
    <property type="entry name" value="Adhesion_dom_sf"/>
</dbReference>
<feature type="domain" description="Fimbrial-type adhesion" evidence="2">
    <location>
        <begin position="246"/>
        <end position="426"/>
    </location>
</feature>
<feature type="chain" id="PRO_5041303310" evidence="1">
    <location>
        <begin position="26"/>
        <end position="426"/>
    </location>
</feature>
<dbReference type="PROSITE" id="PS51257">
    <property type="entry name" value="PROKAR_LIPOPROTEIN"/>
    <property type="match status" value="1"/>
</dbReference>
<evidence type="ECO:0000313" key="3">
    <source>
        <dbReference type="EMBL" id="UYF71790.1"/>
    </source>
</evidence>
<dbReference type="GO" id="GO:0009289">
    <property type="term" value="C:pilus"/>
    <property type="evidence" value="ECO:0007669"/>
    <property type="project" value="InterPro"/>
</dbReference>
<dbReference type="AlphaFoldDB" id="A0AA46S4K7"/>
<keyword evidence="1" id="KW-0732">Signal</keyword>
<feature type="signal peptide" evidence="1">
    <location>
        <begin position="1"/>
        <end position="25"/>
    </location>
</feature>
<accession>A0AA46S4K7</accession>
<dbReference type="Pfam" id="PF00419">
    <property type="entry name" value="Fimbrial"/>
    <property type="match status" value="1"/>
</dbReference>
<proteinExistence type="predicted"/>
<reference evidence="3" key="1">
    <citation type="journal article" date="2022" name="J Glob Antimicrob Resist">
        <title>Comparative analysis of IMP-4- and OXA-58-containing plasmids of three carbapenemase-producing Acinetobacter ursingii strains in the Netherlands.</title>
        <authorList>
            <person name="Hendrickx A.P.A."/>
            <person name="Schade R.P."/>
            <person name="Landman F."/>
            <person name="Bosch T."/>
            <person name="Schouls L.M."/>
            <person name="van Dijk K."/>
        </authorList>
    </citation>
    <scope>NUCLEOTIDE SEQUENCE</scope>
    <source>
        <strain evidence="3">RIVM_C010559</strain>
    </source>
</reference>
<dbReference type="SUPFAM" id="SSF49401">
    <property type="entry name" value="Bacterial adhesins"/>
    <property type="match status" value="1"/>
</dbReference>
<name>A0AA46S4K7_9GAMM</name>
<dbReference type="Proteomes" id="UP001164064">
    <property type="component" value="Chromosome"/>
</dbReference>
<sequence>MKKVKFWLLQMLIILMGCYTLSAYARCTNELSGTAAYDGNSALIQFGVINLTSTYLQPVGTLLARTTVPASNYKGGTSPSSVVWECDVADLPNIQFLVATNGDDRVGGYWDLGAQDGMPNVYATFFRYVGIKQTMDGVVLTKFWQPLPVRNYVTVGNKIQIRLQDIPILSAELYRISQIPSAGLNNYCGAGTSGTIASGTYTCLQPNAYIQLKGPNLNSDEIGENSETKFDFWPANGIGYGMRTATLYNEPTCVARNATPLVLFDTMTVEALNQGKSTQAQFNVSIECSNQAVSGIASKQTAMGIQASEGAYTAAQKLGLVNAQNGVKALLSDQYGTNGIAKGVGIFLRNSSTGTDMNFVGQPGISGNGANAGWYPFKDGATAKGSTEAGYTHYLQNYTAILKKLDGQTVEAGKVHATAYVLVKVQ</sequence>
<dbReference type="InterPro" id="IPR011228">
    <property type="entry name" value="UCP029766"/>
</dbReference>
<evidence type="ECO:0000259" key="2">
    <source>
        <dbReference type="Pfam" id="PF00419"/>
    </source>
</evidence>
<dbReference type="PIRSF" id="PIRSF029766">
    <property type="entry name" value="UCP029766"/>
    <property type="match status" value="1"/>
</dbReference>
<organism evidence="3 4">
    <name type="scientific">Acinetobacter ursingii</name>
    <dbReference type="NCBI Taxonomy" id="108980"/>
    <lineage>
        <taxon>Bacteria</taxon>
        <taxon>Pseudomonadati</taxon>
        <taxon>Pseudomonadota</taxon>
        <taxon>Gammaproteobacteria</taxon>
        <taxon>Moraxellales</taxon>
        <taxon>Moraxellaceae</taxon>
        <taxon>Acinetobacter</taxon>
    </lineage>
</organism>
<dbReference type="InterPro" id="IPR000259">
    <property type="entry name" value="Adhesion_dom_fimbrial"/>
</dbReference>
<dbReference type="GO" id="GO:0007155">
    <property type="term" value="P:cell adhesion"/>
    <property type="evidence" value="ECO:0007669"/>
    <property type="project" value="InterPro"/>
</dbReference>
<dbReference type="RefSeq" id="WP_263512658.1">
    <property type="nucleotide sequence ID" value="NZ_CP089051.1"/>
</dbReference>